<dbReference type="OrthoDB" id="1427035at2759"/>
<dbReference type="Gene3D" id="3.80.10.10">
    <property type="entry name" value="Ribonuclease Inhibitor"/>
    <property type="match status" value="1"/>
</dbReference>
<dbReference type="RefSeq" id="XP_012569280.1">
    <property type="nucleotide sequence ID" value="XM_012713826.2"/>
</dbReference>
<sequence length="162" mass="19077">MEYLNMWILFLSRREIKYLELVNLQAVPEQMLYRVFFCKELTCFKFGGFNLSILPHFCGFQRLLSLHLEDVRFESSAFQSFISACPLLEELNISLCDCFEYFDFSAPTLEVLSLQCNQDMKSICLKKVNNLIDLILKINQDEGIWFDKKFAKNSEVFYGIMV</sequence>
<dbReference type="PANTHER" id="PTHR31900">
    <property type="entry name" value="F-BOX/RNI SUPERFAMILY PROTEIN-RELATED"/>
    <property type="match status" value="1"/>
</dbReference>
<evidence type="ECO:0000313" key="3">
    <source>
        <dbReference type="RefSeq" id="XP_012569280.1"/>
    </source>
</evidence>
<accession>A0A1S3E0L3</accession>
<dbReference type="SUPFAM" id="SSF52047">
    <property type="entry name" value="RNI-like"/>
    <property type="match status" value="1"/>
</dbReference>
<dbReference type="InterPro" id="IPR055411">
    <property type="entry name" value="LRR_FXL15/At3g58940/PEG3-like"/>
</dbReference>
<organism evidence="2 3">
    <name type="scientific">Cicer arietinum</name>
    <name type="common">Chickpea</name>
    <name type="synonym">Garbanzo</name>
    <dbReference type="NCBI Taxonomy" id="3827"/>
    <lineage>
        <taxon>Eukaryota</taxon>
        <taxon>Viridiplantae</taxon>
        <taxon>Streptophyta</taxon>
        <taxon>Embryophyta</taxon>
        <taxon>Tracheophyta</taxon>
        <taxon>Spermatophyta</taxon>
        <taxon>Magnoliopsida</taxon>
        <taxon>eudicotyledons</taxon>
        <taxon>Gunneridae</taxon>
        <taxon>Pentapetalae</taxon>
        <taxon>rosids</taxon>
        <taxon>fabids</taxon>
        <taxon>Fabales</taxon>
        <taxon>Fabaceae</taxon>
        <taxon>Papilionoideae</taxon>
        <taxon>50 kb inversion clade</taxon>
        <taxon>NPAAA clade</taxon>
        <taxon>Hologalegina</taxon>
        <taxon>IRL clade</taxon>
        <taxon>Cicereae</taxon>
        <taxon>Cicer</taxon>
    </lineage>
</organism>
<proteinExistence type="predicted"/>
<dbReference type="KEGG" id="cam:101490369"/>
<protein>
    <submittedName>
        <fullName evidence="3">F-box/FBD/LRR-repeat protein At1g78750-like</fullName>
    </submittedName>
</protein>
<reference evidence="3" key="2">
    <citation type="submission" date="2025-08" db="UniProtKB">
        <authorList>
            <consortium name="RefSeq"/>
        </authorList>
    </citation>
    <scope>IDENTIFICATION</scope>
    <source>
        <tissue evidence="3">Etiolated seedlings</tissue>
    </source>
</reference>
<evidence type="ECO:0000313" key="2">
    <source>
        <dbReference type="Proteomes" id="UP000087171"/>
    </source>
</evidence>
<evidence type="ECO:0000259" key="1">
    <source>
        <dbReference type="Pfam" id="PF24758"/>
    </source>
</evidence>
<name>A0A1S3E0L3_CICAR</name>
<dbReference type="Pfam" id="PF24758">
    <property type="entry name" value="LRR_At5g56370"/>
    <property type="match status" value="1"/>
</dbReference>
<dbReference type="GeneID" id="101490369"/>
<feature type="domain" description="F-box/LRR-repeat protein 15/At3g58940/PEG3-like LRR" evidence="1">
    <location>
        <begin position="5"/>
        <end position="136"/>
    </location>
</feature>
<keyword evidence="2" id="KW-1185">Reference proteome</keyword>
<gene>
    <name evidence="3" type="primary">LOC101490369</name>
</gene>
<dbReference type="InterPro" id="IPR050232">
    <property type="entry name" value="FBL13/AtMIF1-like"/>
</dbReference>
<dbReference type="InterPro" id="IPR032675">
    <property type="entry name" value="LRR_dom_sf"/>
</dbReference>
<dbReference type="PANTHER" id="PTHR31900:SF30">
    <property type="entry name" value="SUPERFAMILY PROTEIN, PUTATIVE-RELATED"/>
    <property type="match status" value="1"/>
</dbReference>
<reference evidence="2" key="1">
    <citation type="journal article" date="2013" name="Nat. Biotechnol.">
        <title>Draft genome sequence of chickpea (Cicer arietinum) provides a resource for trait improvement.</title>
        <authorList>
            <person name="Varshney R.K."/>
            <person name="Song C."/>
            <person name="Saxena R.K."/>
            <person name="Azam S."/>
            <person name="Yu S."/>
            <person name="Sharpe A.G."/>
            <person name="Cannon S."/>
            <person name="Baek J."/>
            <person name="Rosen B.D."/>
            <person name="Tar'an B."/>
            <person name="Millan T."/>
            <person name="Zhang X."/>
            <person name="Ramsay L.D."/>
            <person name="Iwata A."/>
            <person name="Wang Y."/>
            <person name="Nelson W."/>
            <person name="Farmer A.D."/>
            <person name="Gaur P.M."/>
            <person name="Soderlund C."/>
            <person name="Penmetsa R.V."/>
            <person name="Xu C."/>
            <person name="Bharti A.K."/>
            <person name="He W."/>
            <person name="Winter P."/>
            <person name="Zhao S."/>
            <person name="Hane J.K."/>
            <person name="Carrasquilla-Garcia N."/>
            <person name="Condie J.A."/>
            <person name="Upadhyaya H.D."/>
            <person name="Luo M.C."/>
            <person name="Thudi M."/>
            <person name="Gowda C.L."/>
            <person name="Singh N.P."/>
            <person name="Lichtenzveig J."/>
            <person name="Gali K.K."/>
            <person name="Rubio J."/>
            <person name="Nadarajan N."/>
            <person name="Dolezel J."/>
            <person name="Bansal K.C."/>
            <person name="Xu X."/>
            <person name="Edwards D."/>
            <person name="Zhang G."/>
            <person name="Kahl G."/>
            <person name="Gil J."/>
            <person name="Singh K.B."/>
            <person name="Datta S.K."/>
            <person name="Jackson S.A."/>
            <person name="Wang J."/>
            <person name="Cook D.R."/>
        </authorList>
    </citation>
    <scope>NUCLEOTIDE SEQUENCE [LARGE SCALE GENOMIC DNA]</scope>
    <source>
        <strain evidence="2">cv. CDC Frontier</strain>
    </source>
</reference>
<dbReference type="AlphaFoldDB" id="A0A1S3E0L3"/>
<dbReference type="Proteomes" id="UP000087171">
    <property type="component" value="Chromosome Ca3"/>
</dbReference>
<dbReference type="PaxDb" id="3827-XP_004493707.1"/>